<evidence type="ECO:0000313" key="15">
    <source>
        <dbReference type="Proteomes" id="UP000070457"/>
    </source>
</evidence>
<keyword evidence="4" id="KW-1003">Cell membrane</keyword>
<dbReference type="Pfam" id="PF00512">
    <property type="entry name" value="HisKA"/>
    <property type="match status" value="1"/>
</dbReference>
<dbReference type="InterPro" id="IPR033479">
    <property type="entry name" value="dCache_1"/>
</dbReference>
<dbReference type="EC" id="2.7.13.3" evidence="3"/>
<evidence type="ECO:0000256" key="4">
    <source>
        <dbReference type="ARBA" id="ARBA00022475"/>
    </source>
</evidence>
<dbReference type="PRINTS" id="PR00344">
    <property type="entry name" value="BCTRLSENSOR"/>
</dbReference>
<dbReference type="InterPro" id="IPR036890">
    <property type="entry name" value="HATPase_C_sf"/>
</dbReference>
<gene>
    <name evidence="14" type="primary">pleC_1</name>
    <name evidence="14" type="ORF">TR69_WS6001000088</name>
</gene>
<dbReference type="InterPro" id="IPR003661">
    <property type="entry name" value="HisK_dim/P_dom"/>
</dbReference>
<dbReference type="InterPro" id="IPR004358">
    <property type="entry name" value="Sig_transdc_His_kin-like_C"/>
</dbReference>
<feature type="domain" description="Histidine kinase" evidence="13">
    <location>
        <begin position="341"/>
        <end position="559"/>
    </location>
</feature>
<evidence type="ECO:0000256" key="5">
    <source>
        <dbReference type="ARBA" id="ARBA00022553"/>
    </source>
</evidence>
<dbReference type="CDD" id="cd00082">
    <property type="entry name" value="HisKA"/>
    <property type="match status" value="1"/>
</dbReference>
<evidence type="ECO:0000256" key="12">
    <source>
        <dbReference type="SAM" id="Phobius"/>
    </source>
</evidence>
<dbReference type="Pfam" id="PF02743">
    <property type="entry name" value="dCache_1"/>
    <property type="match status" value="1"/>
</dbReference>
<keyword evidence="6 14" id="KW-0808">Transferase</keyword>
<dbReference type="Gene3D" id="3.30.450.20">
    <property type="entry name" value="PAS domain"/>
    <property type="match status" value="2"/>
</dbReference>
<dbReference type="SMART" id="SM00388">
    <property type="entry name" value="HisKA"/>
    <property type="match status" value="1"/>
</dbReference>
<evidence type="ECO:0000256" key="7">
    <source>
        <dbReference type="ARBA" id="ARBA00022692"/>
    </source>
</evidence>
<dbReference type="Pfam" id="PF02518">
    <property type="entry name" value="HATPase_c"/>
    <property type="match status" value="1"/>
</dbReference>
<dbReference type="Gene3D" id="1.10.287.130">
    <property type="match status" value="1"/>
</dbReference>
<keyword evidence="5" id="KW-0597">Phosphoprotein</keyword>
<organism evidence="14 15">
    <name type="scientific">candidate division WS6 bacterium OLB20</name>
    <dbReference type="NCBI Taxonomy" id="1617426"/>
    <lineage>
        <taxon>Bacteria</taxon>
        <taxon>Candidatus Dojkabacteria</taxon>
    </lineage>
</organism>
<dbReference type="CDD" id="cd12915">
    <property type="entry name" value="PDC2_DGC_like"/>
    <property type="match status" value="1"/>
</dbReference>
<keyword evidence="11 12" id="KW-0472">Membrane</keyword>
<reference evidence="14 15" key="1">
    <citation type="submission" date="2015-02" db="EMBL/GenBank/DDBJ databases">
        <title>Improved understanding of the partial-nitritation anammox process through 23 genomes representing the majority of the microbial community.</title>
        <authorList>
            <person name="Speth D.R."/>
            <person name="In T Zandt M."/>
            <person name="Guerrero Cruz S."/>
            <person name="Jetten M.S."/>
            <person name="Dutilh B.E."/>
        </authorList>
    </citation>
    <scope>NUCLEOTIDE SEQUENCE [LARGE SCALE GENOMIC DNA]</scope>
    <source>
        <strain evidence="14">OLB20</strain>
    </source>
</reference>
<dbReference type="Proteomes" id="UP000070457">
    <property type="component" value="Unassembled WGS sequence"/>
</dbReference>
<evidence type="ECO:0000256" key="3">
    <source>
        <dbReference type="ARBA" id="ARBA00012438"/>
    </source>
</evidence>
<evidence type="ECO:0000256" key="11">
    <source>
        <dbReference type="ARBA" id="ARBA00023136"/>
    </source>
</evidence>
<dbReference type="AlphaFoldDB" id="A0A136LZY7"/>
<comment type="caution">
    <text evidence="14">The sequence shown here is derived from an EMBL/GenBank/DDBJ whole genome shotgun (WGS) entry which is preliminary data.</text>
</comment>
<evidence type="ECO:0000259" key="13">
    <source>
        <dbReference type="PROSITE" id="PS50109"/>
    </source>
</evidence>
<accession>A0A136LZY7</accession>
<dbReference type="InterPro" id="IPR005467">
    <property type="entry name" value="His_kinase_dom"/>
</dbReference>
<evidence type="ECO:0000256" key="2">
    <source>
        <dbReference type="ARBA" id="ARBA00004651"/>
    </source>
</evidence>
<proteinExistence type="predicted"/>
<keyword evidence="7 12" id="KW-0812">Transmembrane</keyword>
<comment type="subcellular location">
    <subcellularLocation>
        <location evidence="2">Cell membrane</location>
        <topology evidence="2">Multi-pass membrane protein</topology>
    </subcellularLocation>
</comment>
<keyword evidence="10" id="KW-0902">Two-component regulatory system</keyword>
<dbReference type="InterPro" id="IPR050736">
    <property type="entry name" value="Sensor_HK_Regulatory"/>
</dbReference>
<keyword evidence="8" id="KW-0418">Kinase</keyword>
<dbReference type="CDD" id="cd12914">
    <property type="entry name" value="PDC1_DGC_like"/>
    <property type="match status" value="1"/>
</dbReference>
<dbReference type="SUPFAM" id="SSF47384">
    <property type="entry name" value="Homodimeric domain of signal transducing histidine kinase"/>
    <property type="match status" value="1"/>
</dbReference>
<name>A0A136LZY7_9BACT</name>
<dbReference type="PROSITE" id="PS50109">
    <property type="entry name" value="HIS_KIN"/>
    <property type="match status" value="1"/>
</dbReference>
<dbReference type="GO" id="GO:0005886">
    <property type="term" value="C:plasma membrane"/>
    <property type="evidence" value="ECO:0007669"/>
    <property type="project" value="UniProtKB-SubCell"/>
</dbReference>
<protein>
    <recommendedName>
        <fullName evidence="3">histidine kinase</fullName>
        <ecNumber evidence="3">2.7.13.3</ecNumber>
    </recommendedName>
</protein>
<sequence length="570" mass="63140">MADTRTKAQREIDRSVRNIRLRVVSLIIITLLPIYGLILVVFLDQRNTTTDAVRTQSKSLVTVAVENQERYIVETESYLQTLAQLPVVRHENAAECNRIMAGIMSETPLYTNLGVADLNGDIYCSGFPLSSPVNIADRQYFSQALSLEGFSFGHYQIGRVTGKPSVNFGYPIRDDAGEISGIVFAALDLAWFAELAQGLNIPENSTLTVFDLQGKILVRYPEFETWVGQDVPESGLVRSVNDAGTSDGFVTTAGLDGIERLYYFDSLQPAGKSREAFLTIGYPVEYLSRDAQRILIQNTASLAGVSVISLAVAWLISSSFIADRFRLLEETNRYKSQFVSLVAHQLKTPVNAVLWGLELVLDESKSALSKDYQEMLDSTYSSSQHMLKLIDQLLNLSRIESGRLKVVPEPTDINALVEESIKELTPRIEAKQHSITTSFEDLPKLTVDPLLIREVITNLVSNAVKYTPDKGSVTVQTEQQKGFVKVSVTDSGMGIPLEEQPKLFELFYRASNTRDNEIEGNGLGLYFVRKLVEISGGEIGFSSDEGNGSTFWFTLPLRGSAAREGEVRIG</sequence>
<evidence type="ECO:0000256" key="8">
    <source>
        <dbReference type="ARBA" id="ARBA00022777"/>
    </source>
</evidence>
<dbReference type="SMART" id="SM00387">
    <property type="entry name" value="HATPase_c"/>
    <property type="match status" value="1"/>
</dbReference>
<evidence type="ECO:0000256" key="9">
    <source>
        <dbReference type="ARBA" id="ARBA00022989"/>
    </source>
</evidence>
<keyword evidence="9 12" id="KW-1133">Transmembrane helix</keyword>
<evidence type="ECO:0000313" key="14">
    <source>
        <dbReference type="EMBL" id="KXK27220.1"/>
    </source>
</evidence>
<dbReference type="InterPro" id="IPR003594">
    <property type="entry name" value="HATPase_dom"/>
</dbReference>
<dbReference type="EMBL" id="JYNZ01000002">
    <property type="protein sequence ID" value="KXK27220.1"/>
    <property type="molecule type" value="Genomic_DNA"/>
</dbReference>
<dbReference type="PANTHER" id="PTHR43711">
    <property type="entry name" value="TWO-COMPONENT HISTIDINE KINASE"/>
    <property type="match status" value="1"/>
</dbReference>
<evidence type="ECO:0000256" key="1">
    <source>
        <dbReference type="ARBA" id="ARBA00000085"/>
    </source>
</evidence>
<dbReference type="PANTHER" id="PTHR43711:SF31">
    <property type="entry name" value="HISTIDINE KINASE"/>
    <property type="match status" value="1"/>
</dbReference>
<evidence type="ECO:0000256" key="6">
    <source>
        <dbReference type="ARBA" id="ARBA00022679"/>
    </source>
</evidence>
<feature type="transmembrane region" description="Helical" evidence="12">
    <location>
        <begin position="21"/>
        <end position="43"/>
    </location>
</feature>
<comment type="catalytic activity">
    <reaction evidence="1">
        <text>ATP + protein L-histidine = ADP + protein N-phospho-L-histidine.</text>
        <dbReference type="EC" id="2.7.13.3"/>
    </reaction>
</comment>
<dbReference type="FunFam" id="3.30.565.10:FF:000006">
    <property type="entry name" value="Sensor histidine kinase WalK"/>
    <property type="match status" value="1"/>
</dbReference>
<dbReference type="InterPro" id="IPR036097">
    <property type="entry name" value="HisK_dim/P_sf"/>
</dbReference>
<evidence type="ECO:0000256" key="10">
    <source>
        <dbReference type="ARBA" id="ARBA00023012"/>
    </source>
</evidence>
<dbReference type="SUPFAM" id="SSF55874">
    <property type="entry name" value="ATPase domain of HSP90 chaperone/DNA topoisomerase II/histidine kinase"/>
    <property type="match status" value="1"/>
</dbReference>
<dbReference type="STRING" id="1617426.TR69_WS6001000088"/>
<dbReference type="GO" id="GO:0000155">
    <property type="term" value="F:phosphorelay sensor kinase activity"/>
    <property type="evidence" value="ECO:0007669"/>
    <property type="project" value="InterPro"/>
</dbReference>
<dbReference type="Gene3D" id="3.30.565.10">
    <property type="entry name" value="Histidine kinase-like ATPase, C-terminal domain"/>
    <property type="match status" value="1"/>
</dbReference>